<organism evidence="6 7">
    <name type="scientific">Paracoccus methylarcula</name>
    <dbReference type="NCBI Taxonomy" id="72022"/>
    <lineage>
        <taxon>Bacteria</taxon>
        <taxon>Pseudomonadati</taxon>
        <taxon>Pseudomonadota</taxon>
        <taxon>Alphaproteobacteria</taxon>
        <taxon>Rhodobacterales</taxon>
        <taxon>Paracoccaceae</taxon>
        <taxon>Paracoccus</taxon>
    </lineage>
</organism>
<reference evidence="6" key="1">
    <citation type="submission" date="2018-05" db="EMBL/GenBank/DDBJ databases">
        <title>Reclassification of Methylarcula marina and Methylarcula terricola as Paracoccus methylarcula sp.nov., comb.nov. and Paracoccus terricola comb.nov.</title>
        <authorList>
            <person name="Shmareva M.N."/>
            <person name="Doronina N.V."/>
            <person name="Vasilenko O.V."/>
            <person name="Tarlachkov S.V."/>
            <person name="Trotsenko Y.A."/>
        </authorList>
    </citation>
    <scope>NUCLEOTIDE SEQUENCE [LARGE SCALE GENOMIC DNA]</scope>
    <source>
        <strain evidence="6">VKM B-2159</strain>
    </source>
</reference>
<accession>A0A3R7LGS4</accession>
<dbReference type="InterPro" id="IPR039424">
    <property type="entry name" value="SBP_5"/>
</dbReference>
<dbReference type="GO" id="GO:0043190">
    <property type="term" value="C:ATP-binding cassette (ABC) transporter complex"/>
    <property type="evidence" value="ECO:0007669"/>
    <property type="project" value="InterPro"/>
</dbReference>
<gene>
    <name evidence="6" type="ORF">A7A09_017105</name>
</gene>
<dbReference type="RefSeq" id="WP_106692521.1">
    <property type="nucleotide sequence ID" value="NZ_PXNQ02000011.1"/>
</dbReference>
<dbReference type="Gene3D" id="3.40.190.10">
    <property type="entry name" value="Periplasmic binding protein-like II"/>
    <property type="match status" value="1"/>
</dbReference>
<comment type="similarity">
    <text evidence="2">Belongs to the bacterial solute-binding protein 5 family.</text>
</comment>
<dbReference type="GO" id="GO:0030288">
    <property type="term" value="C:outer membrane-bounded periplasmic space"/>
    <property type="evidence" value="ECO:0007669"/>
    <property type="project" value="UniProtKB-ARBA"/>
</dbReference>
<dbReference type="EMBL" id="PXNQ02000011">
    <property type="protein sequence ID" value="RNF33454.1"/>
    <property type="molecule type" value="Genomic_DNA"/>
</dbReference>
<dbReference type="AlphaFoldDB" id="A0A3R7LGS4"/>
<dbReference type="PIRSF" id="PIRSF002741">
    <property type="entry name" value="MppA"/>
    <property type="match status" value="1"/>
</dbReference>
<dbReference type="OrthoDB" id="9801912at2"/>
<comment type="subcellular location">
    <subcellularLocation>
        <location evidence="1">Periplasm</location>
    </subcellularLocation>
</comment>
<dbReference type="SUPFAM" id="SSF53850">
    <property type="entry name" value="Periplasmic binding protein-like II"/>
    <property type="match status" value="1"/>
</dbReference>
<evidence type="ECO:0000313" key="7">
    <source>
        <dbReference type="Proteomes" id="UP000238137"/>
    </source>
</evidence>
<dbReference type="InterPro" id="IPR000914">
    <property type="entry name" value="SBP_5_dom"/>
</dbReference>
<sequence>MKRRMFLQRSTAVIGASALGGLYPGILSAQAHENTLRIAISKAAGDLDLLKHYAIWAVQDLMFEPLVKYGKGGEIEPCLATDWSLEDGGTTLKLTLREGVTFQDGTPFDAAACKWNLERWMGTEKFEWMSCSKNFESVEMVDDYHVNIHFKAPVISLLQELSYTRPSRFVSPNAVDEEGNQVEPIGTGPWRQVSASEAENVFERYDGYWGEKPSYERLEAKVIPESRSRVAALRSGELDVIGGFWIAPLSPIEAKQLEDAGFTISVDPGNVTLVMGFNPDRSEALRDNRVRRAISLGVDREAVGKAFYHGYARPAGSLFSDVLPLSGQQFEAPARDVAAASALLEEAGWTGGPIRSKEGKPLSIEMVISPDAVPGLRIMSEVMQAQLKEIGIDIVIHSVDHATKHTEMLERKYDIGFFLTYGAPFDPFGTIVGLFLSTFKNDVEGKLYTDAEHLDPLINAAIDAKPEDTEAELQKFYDWLHDNDAIAPLLFVPGIWAHSDRVAGFTGPATEYDMPYENITLKA</sequence>
<dbReference type="GO" id="GO:1904680">
    <property type="term" value="F:peptide transmembrane transporter activity"/>
    <property type="evidence" value="ECO:0007669"/>
    <property type="project" value="TreeGrafter"/>
</dbReference>
<evidence type="ECO:0000256" key="4">
    <source>
        <dbReference type="ARBA" id="ARBA00022729"/>
    </source>
</evidence>
<dbReference type="PROSITE" id="PS51318">
    <property type="entry name" value="TAT"/>
    <property type="match status" value="1"/>
</dbReference>
<evidence type="ECO:0000313" key="6">
    <source>
        <dbReference type="EMBL" id="RNF33454.1"/>
    </source>
</evidence>
<protein>
    <submittedName>
        <fullName evidence="6">ABC transporter substrate-binding protein</fullName>
    </submittedName>
</protein>
<keyword evidence="3" id="KW-0813">Transport</keyword>
<dbReference type="Pfam" id="PF00496">
    <property type="entry name" value="SBP_bac_5"/>
    <property type="match status" value="1"/>
</dbReference>
<evidence type="ECO:0000259" key="5">
    <source>
        <dbReference type="Pfam" id="PF00496"/>
    </source>
</evidence>
<dbReference type="GO" id="GO:0015833">
    <property type="term" value="P:peptide transport"/>
    <property type="evidence" value="ECO:0007669"/>
    <property type="project" value="TreeGrafter"/>
</dbReference>
<dbReference type="Gene3D" id="3.10.105.10">
    <property type="entry name" value="Dipeptide-binding Protein, Domain 3"/>
    <property type="match status" value="1"/>
</dbReference>
<dbReference type="PANTHER" id="PTHR30290:SF9">
    <property type="entry name" value="OLIGOPEPTIDE-BINDING PROTEIN APPA"/>
    <property type="match status" value="1"/>
</dbReference>
<comment type="caution">
    <text evidence="6">The sequence shown here is derived from an EMBL/GenBank/DDBJ whole genome shotgun (WGS) entry which is preliminary data.</text>
</comment>
<dbReference type="Proteomes" id="UP000238137">
    <property type="component" value="Unassembled WGS sequence"/>
</dbReference>
<feature type="domain" description="Solute-binding protein family 5" evidence="5">
    <location>
        <begin position="74"/>
        <end position="438"/>
    </location>
</feature>
<evidence type="ECO:0000256" key="1">
    <source>
        <dbReference type="ARBA" id="ARBA00004418"/>
    </source>
</evidence>
<dbReference type="InterPro" id="IPR006311">
    <property type="entry name" value="TAT_signal"/>
</dbReference>
<name>A0A3R7LGS4_9RHOB</name>
<proteinExistence type="inferred from homology"/>
<evidence type="ECO:0000256" key="3">
    <source>
        <dbReference type="ARBA" id="ARBA00022448"/>
    </source>
</evidence>
<evidence type="ECO:0000256" key="2">
    <source>
        <dbReference type="ARBA" id="ARBA00005695"/>
    </source>
</evidence>
<keyword evidence="7" id="KW-1185">Reference proteome</keyword>
<dbReference type="PANTHER" id="PTHR30290">
    <property type="entry name" value="PERIPLASMIC BINDING COMPONENT OF ABC TRANSPORTER"/>
    <property type="match status" value="1"/>
</dbReference>
<keyword evidence="4" id="KW-0732">Signal</keyword>
<dbReference type="InterPro" id="IPR030678">
    <property type="entry name" value="Peptide/Ni-bd"/>
</dbReference>